<evidence type="ECO:0000256" key="4">
    <source>
        <dbReference type="ARBA" id="ARBA00022679"/>
    </source>
</evidence>
<dbReference type="Gene3D" id="3.30.950.10">
    <property type="entry name" value="Methyltransferase, Cobalt-precorrin-4 Transmethylase, Domain 2"/>
    <property type="match status" value="1"/>
</dbReference>
<dbReference type="PANTHER" id="PTHR46111:SF1">
    <property type="entry name" value="RIBOSOMAL RNA SMALL SUBUNIT METHYLTRANSFERASE I"/>
    <property type="match status" value="1"/>
</dbReference>
<dbReference type="PIRSF" id="PIRSF005917">
    <property type="entry name" value="MTase_YraL"/>
    <property type="match status" value="1"/>
</dbReference>
<comment type="caution">
    <text evidence="7">The sequence shown here is derived from an EMBL/GenBank/DDBJ whole genome shotgun (WGS) entry which is preliminary data.</text>
</comment>
<evidence type="ECO:0000256" key="5">
    <source>
        <dbReference type="ARBA" id="ARBA00022691"/>
    </source>
</evidence>
<dbReference type="InterPro" id="IPR008189">
    <property type="entry name" value="rRNA_ssu_MeTfrase_I"/>
</dbReference>
<dbReference type="InterPro" id="IPR018063">
    <property type="entry name" value="SAM_MeTrfase_RsmI_CS"/>
</dbReference>
<dbReference type="NCBIfam" id="TIGR00096">
    <property type="entry name" value="16S rRNA (cytidine(1402)-2'-O)-methyltransferase"/>
    <property type="match status" value="1"/>
</dbReference>
<protein>
    <submittedName>
        <fullName evidence="7">Ribosomal RNA small subunit methyltransferase i</fullName>
    </submittedName>
</protein>
<gene>
    <name evidence="7" type="ORF">Ctob_014434</name>
</gene>
<dbReference type="InterPro" id="IPR000878">
    <property type="entry name" value="4pyrrol_Mease"/>
</dbReference>
<dbReference type="InterPro" id="IPR014776">
    <property type="entry name" value="4pyrrole_Mease_sub2"/>
</dbReference>
<organism evidence="7 8">
    <name type="scientific">Chrysochromulina tobinii</name>
    <dbReference type="NCBI Taxonomy" id="1460289"/>
    <lineage>
        <taxon>Eukaryota</taxon>
        <taxon>Haptista</taxon>
        <taxon>Haptophyta</taxon>
        <taxon>Prymnesiophyceae</taxon>
        <taxon>Prymnesiales</taxon>
        <taxon>Chrysochromulinaceae</taxon>
        <taxon>Chrysochromulina</taxon>
    </lineage>
</organism>
<dbReference type="Pfam" id="PF00590">
    <property type="entry name" value="TP_methylase"/>
    <property type="match status" value="1"/>
</dbReference>
<dbReference type="GO" id="GO:0008168">
    <property type="term" value="F:methyltransferase activity"/>
    <property type="evidence" value="ECO:0007669"/>
    <property type="project" value="UniProtKB-KW"/>
</dbReference>
<dbReference type="HAMAP" id="MF_01877">
    <property type="entry name" value="16SrRNA_methyltr_I"/>
    <property type="match status" value="1"/>
</dbReference>
<accession>A0A0M0JQE6</accession>
<dbReference type="GO" id="GO:0006364">
    <property type="term" value="P:rRNA processing"/>
    <property type="evidence" value="ECO:0007669"/>
    <property type="project" value="UniProtKB-KW"/>
</dbReference>
<dbReference type="InterPro" id="IPR014777">
    <property type="entry name" value="4pyrrole_Mease_sub1"/>
</dbReference>
<evidence type="ECO:0000256" key="2">
    <source>
        <dbReference type="ARBA" id="ARBA00022552"/>
    </source>
</evidence>
<dbReference type="GO" id="GO:0032259">
    <property type="term" value="P:methylation"/>
    <property type="evidence" value="ECO:0007669"/>
    <property type="project" value="UniProtKB-KW"/>
</dbReference>
<dbReference type="CDD" id="cd11648">
    <property type="entry name" value="RsmI"/>
    <property type="match status" value="1"/>
</dbReference>
<keyword evidence="8" id="KW-1185">Reference proteome</keyword>
<dbReference type="OrthoDB" id="289942at2759"/>
<dbReference type="AlphaFoldDB" id="A0A0M0JQE6"/>
<dbReference type="InterPro" id="IPR035996">
    <property type="entry name" value="4pyrrol_Methylase_sf"/>
</dbReference>
<keyword evidence="5" id="KW-0949">S-adenosyl-L-methionine</keyword>
<dbReference type="FunFam" id="3.30.950.10:FF:000002">
    <property type="entry name" value="Ribosomal RNA small subunit methyltransferase I"/>
    <property type="match status" value="1"/>
</dbReference>
<keyword evidence="3 7" id="KW-0489">Methyltransferase</keyword>
<reference evidence="8" key="1">
    <citation type="journal article" date="2015" name="PLoS Genet.">
        <title>Genome Sequence and Transcriptome Analyses of Chrysochromulina tobin: Metabolic Tools for Enhanced Algal Fitness in the Prominent Order Prymnesiales (Haptophyceae).</title>
        <authorList>
            <person name="Hovde B.T."/>
            <person name="Deodato C.R."/>
            <person name="Hunsperger H.M."/>
            <person name="Ryken S.A."/>
            <person name="Yost W."/>
            <person name="Jha R.K."/>
            <person name="Patterson J."/>
            <person name="Monnat R.J. Jr."/>
            <person name="Barlow S.B."/>
            <person name="Starkenburg S.R."/>
            <person name="Cattolico R.A."/>
        </authorList>
    </citation>
    <scope>NUCLEOTIDE SEQUENCE</scope>
    <source>
        <strain evidence="8">CCMP291</strain>
    </source>
</reference>
<evidence type="ECO:0000256" key="1">
    <source>
        <dbReference type="ARBA" id="ARBA00022490"/>
    </source>
</evidence>
<dbReference type="PANTHER" id="PTHR46111">
    <property type="entry name" value="RIBOSOMAL RNA SMALL SUBUNIT METHYLTRANSFERASE I"/>
    <property type="match status" value="1"/>
</dbReference>
<keyword evidence="1" id="KW-0963">Cytoplasm</keyword>
<dbReference type="SUPFAM" id="SSF53790">
    <property type="entry name" value="Tetrapyrrole methylase"/>
    <property type="match status" value="1"/>
</dbReference>
<dbReference type="EMBL" id="JWZX01002566">
    <property type="protein sequence ID" value="KOO28458.1"/>
    <property type="molecule type" value="Genomic_DNA"/>
</dbReference>
<dbReference type="Gene3D" id="3.40.1010.10">
    <property type="entry name" value="Cobalt-precorrin-4 Transmethylase, Domain 1"/>
    <property type="match status" value="1"/>
</dbReference>
<evidence type="ECO:0000313" key="8">
    <source>
        <dbReference type="Proteomes" id="UP000037460"/>
    </source>
</evidence>
<name>A0A0M0JQE6_9EUKA</name>
<proteinExistence type="inferred from homology"/>
<feature type="domain" description="Tetrapyrrole methylase" evidence="6">
    <location>
        <begin position="30"/>
        <end position="230"/>
    </location>
</feature>
<dbReference type="Proteomes" id="UP000037460">
    <property type="component" value="Unassembled WGS sequence"/>
</dbReference>
<evidence type="ECO:0000259" key="6">
    <source>
        <dbReference type="Pfam" id="PF00590"/>
    </source>
</evidence>
<dbReference type="PROSITE" id="PS01296">
    <property type="entry name" value="RSMI"/>
    <property type="match status" value="1"/>
</dbReference>
<keyword evidence="4 7" id="KW-0808">Transferase</keyword>
<evidence type="ECO:0000256" key="3">
    <source>
        <dbReference type="ARBA" id="ARBA00022603"/>
    </source>
</evidence>
<keyword evidence="2" id="KW-0698">rRNA processing</keyword>
<evidence type="ECO:0000313" key="7">
    <source>
        <dbReference type="EMBL" id="KOO28458.1"/>
    </source>
</evidence>
<dbReference type="FunFam" id="3.40.1010.10:FF:000007">
    <property type="entry name" value="Ribosomal RNA small subunit methyltransferase I"/>
    <property type="match status" value="1"/>
</dbReference>
<sequence length="327" mass="34522">MCSGNEDTESAELSADELPMSTGAPIEARTLYYVATPIGNLEDITLRAVRTLREVDVVATEDTRVTLGLLRHLHIGPKKLVAHHDHNLASSVPKLIELLEGGASVAVVSDAGTPGISDPGLALAAECARRSIPIVPVPGACAAVAAISVSGFVSTEFIFGGFLPRSGSGRKARIAEMVGERRAVVLYEAPHRMLDTLGDLKMAGAGGRGVVVAREMTKLHEEFHRGTIASAHAWYAAIAERDGKLRGEFAVVIAPLDAATLEQREGEAAAVAEERATEAVRARLAAGGALSRVVKEAALEFGVPKAKLYAEALRQKEALRGVRESKE</sequence>